<accession>A0A1J4KSI1</accession>
<reference evidence="8" key="1">
    <citation type="submission" date="2016-10" db="EMBL/GenBank/DDBJ databases">
        <authorList>
            <person name="Benchimol M."/>
            <person name="Almeida L.G."/>
            <person name="Vasconcelos A.T."/>
            <person name="Perreira-Neves A."/>
            <person name="Rosa I.A."/>
            <person name="Tasca T."/>
            <person name="Bogo M.R."/>
            <person name="de Souza W."/>
        </authorList>
    </citation>
    <scope>NUCLEOTIDE SEQUENCE [LARGE SCALE GENOMIC DNA]</scope>
    <source>
        <strain evidence="8">K</strain>
    </source>
</reference>
<feature type="transmembrane region" description="Helical" evidence="6">
    <location>
        <begin position="136"/>
        <end position="155"/>
    </location>
</feature>
<dbReference type="Proteomes" id="UP000179807">
    <property type="component" value="Unassembled WGS sequence"/>
</dbReference>
<dbReference type="OrthoDB" id="2151161at2759"/>
<evidence type="ECO:0000256" key="5">
    <source>
        <dbReference type="ARBA" id="ARBA00023136"/>
    </source>
</evidence>
<dbReference type="GO" id="GO:0009306">
    <property type="term" value="P:protein secretion"/>
    <property type="evidence" value="ECO:0007669"/>
    <property type="project" value="TreeGrafter"/>
</dbReference>
<dbReference type="GeneID" id="94834436"/>
<dbReference type="InterPro" id="IPR008564">
    <property type="entry name" value="TVP23-like"/>
</dbReference>
<dbReference type="GO" id="GO:0016192">
    <property type="term" value="P:vesicle-mediated transport"/>
    <property type="evidence" value="ECO:0007669"/>
    <property type="project" value="TreeGrafter"/>
</dbReference>
<feature type="region of interest" description="Disordered" evidence="7">
    <location>
        <begin position="193"/>
        <end position="249"/>
    </location>
</feature>
<dbReference type="VEuPathDB" id="TrichDB:TRFO_17691"/>
<dbReference type="AlphaFoldDB" id="A0A1J4KSI1"/>
<feature type="transmembrane region" description="Helical" evidence="6">
    <location>
        <begin position="51"/>
        <end position="67"/>
    </location>
</feature>
<evidence type="ECO:0000313" key="9">
    <source>
        <dbReference type="Proteomes" id="UP000179807"/>
    </source>
</evidence>
<evidence type="ECO:0000256" key="4">
    <source>
        <dbReference type="ARBA" id="ARBA00022989"/>
    </source>
</evidence>
<keyword evidence="5 6" id="KW-0472">Membrane</keyword>
<protein>
    <recommendedName>
        <fullName evidence="6">Golgi apparatus membrane protein TVP23 homolog</fullName>
    </recommendedName>
</protein>
<sequence length="249" mass="28045">MQTLADQELTLISNNRSDKPFIQPTAFCLVARLLPIAAYLLLWIFQAEKTISTVVTLLFSVIEFVAIKNISGLQLVGLNWSIDFKSFKFTYYSKPEPFVPVLSQSNFFWMSFFGVLIVWGYFFIHDIFTAPASEMIGSFFGLFLEILNFMCFTRAHGLAKSAAEKAVLSSIQEGVQFELVPDDDDNPIENNNTNYYLAPTNSTNTQTERKTRNISEEATAVTLPPPLAPALKKEENNIVNENGNNENEV</sequence>
<organism evidence="8 9">
    <name type="scientific">Tritrichomonas foetus</name>
    <dbReference type="NCBI Taxonomy" id="1144522"/>
    <lineage>
        <taxon>Eukaryota</taxon>
        <taxon>Metamonada</taxon>
        <taxon>Parabasalia</taxon>
        <taxon>Tritrichomonadida</taxon>
        <taxon>Tritrichomonadidae</taxon>
        <taxon>Tritrichomonas</taxon>
    </lineage>
</organism>
<dbReference type="PANTHER" id="PTHR13019">
    <property type="entry name" value="GOLGI APPARATUS MEMBRANE PROTEIN TVP23"/>
    <property type="match status" value="1"/>
</dbReference>
<comment type="similarity">
    <text evidence="2 6">Belongs to the TVP23 family.</text>
</comment>
<evidence type="ECO:0000256" key="3">
    <source>
        <dbReference type="ARBA" id="ARBA00022692"/>
    </source>
</evidence>
<dbReference type="RefSeq" id="XP_068365565.1">
    <property type="nucleotide sequence ID" value="XM_068499732.1"/>
</dbReference>
<feature type="transmembrane region" description="Helical" evidence="6">
    <location>
        <begin position="107"/>
        <end position="124"/>
    </location>
</feature>
<comment type="caution">
    <text evidence="8">The sequence shown here is derived from an EMBL/GenBank/DDBJ whole genome shotgun (WGS) entry which is preliminary data.</text>
</comment>
<name>A0A1J4KSI1_9EUKA</name>
<proteinExistence type="inferred from homology"/>
<dbReference type="Pfam" id="PF05832">
    <property type="entry name" value="DUF846"/>
    <property type="match status" value="1"/>
</dbReference>
<keyword evidence="4 6" id="KW-1133">Transmembrane helix</keyword>
<keyword evidence="3 6" id="KW-0812">Transmembrane</keyword>
<comment type="subcellular location">
    <subcellularLocation>
        <location evidence="1 6">Membrane</location>
        <topology evidence="1 6">Multi-pass membrane protein</topology>
    </subcellularLocation>
</comment>
<evidence type="ECO:0000256" key="2">
    <source>
        <dbReference type="ARBA" id="ARBA00005467"/>
    </source>
</evidence>
<feature type="compositionally biased region" description="Low complexity" evidence="7">
    <location>
        <begin position="237"/>
        <end position="249"/>
    </location>
</feature>
<gene>
    <name evidence="8" type="ORF">TRFO_17691</name>
</gene>
<dbReference type="PANTHER" id="PTHR13019:SF7">
    <property type="entry name" value="GOLGI APPARATUS MEMBRANE PROTEIN TVP23"/>
    <property type="match status" value="1"/>
</dbReference>
<keyword evidence="9" id="KW-1185">Reference proteome</keyword>
<dbReference type="GO" id="GO:0000139">
    <property type="term" value="C:Golgi membrane"/>
    <property type="evidence" value="ECO:0007669"/>
    <property type="project" value="TreeGrafter"/>
</dbReference>
<dbReference type="EMBL" id="MLAK01000563">
    <property type="protein sequence ID" value="OHT12429.1"/>
    <property type="molecule type" value="Genomic_DNA"/>
</dbReference>
<evidence type="ECO:0000313" key="8">
    <source>
        <dbReference type="EMBL" id="OHT12429.1"/>
    </source>
</evidence>
<feature type="transmembrane region" description="Helical" evidence="6">
    <location>
        <begin position="21"/>
        <end position="45"/>
    </location>
</feature>
<evidence type="ECO:0000256" key="1">
    <source>
        <dbReference type="ARBA" id="ARBA00004141"/>
    </source>
</evidence>
<evidence type="ECO:0000256" key="7">
    <source>
        <dbReference type="SAM" id="MobiDB-lite"/>
    </source>
</evidence>
<evidence type="ECO:0000256" key="6">
    <source>
        <dbReference type="RuleBase" id="RU361206"/>
    </source>
</evidence>